<dbReference type="InterPro" id="IPR011009">
    <property type="entry name" value="Kinase-like_dom_sf"/>
</dbReference>
<dbReference type="InterPro" id="IPR051681">
    <property type="entry name" value="Ser/Thr_Kinases-Pseudokinases"/>
</dbReference>
<evidence type="ECO:0000259" key="1">
    <source>
        <dbReference type="PROSITE" id="PS50011"/>
    </source>
</evidence>
<organism evidence="2 3">
    <name type="scientific">Calocera cornea HHB12733</name>
    <dbReference type="NCBI Taxonomy" id="1353952"/>
    <lineage>
        <taxon>Eukaryota</taxon>
        <taxon>Fungi</taxon>
        <taxon>Dikarya</taxon>
        <taxon>Basidiomycota</taxon>
        <taxon>Agaricomycotina</taxon>
        <taxon>Dacrymycetes</taxon>
        <taxon>Dacrymycetales</taxon>
        <taxon>Dacrymycetaceae</taxon>
        <taxon>Calocera</taxon>
    </lineage>
</organism>
<dbReference type="OrthoDB" id="4062651at2759"/>
<feature type="domain" description="Protein kinase" evidence="1">
    <location>
        <begin position="156"/>
        <end position="428"/>
    </location>
</feature>
<dbReference type="STRING" id="1353952.A0A165G267"/>
<dbReference type="PANTHER" id="PTHR44329">
    <property type="entry name" value="SERINE/THREONINE-PROTEIN KINASE TNNI3K-RELATED"/>
    <property type="match status" value="1"/>
</dbReference>
<protein>
    <submittedName>
        <fullName evidence="2">Kinase-like protein</fullName>
    </submittedName>
</protein>
<dbReference type="AlphaFoldDB" id="A0A165G267"/>
<proteinExistence type="predicted"/>
<reference evidence="2 3" key="1">
    <citation type="journal article" date="2016" name="Mol. Biol. Evol.">
        <title>Comparative Genomics of Early-Diverging Mushroom-Forming Fungi Provides Insights into the Origins of Lignocellulose Decay Capabilities.</title>
        <authorList>
            <person name="Nagy L.G."/>
            <person name="Riley R."/>
            <person name="Tritt A."/>
            <person name="Adam C."/>
            <person name="Daum C."/>
            <person name="Floudas D."/>
            <person name="Sun H."/>
            <person name="Yadav J.S."/>
            <person name="Pangilinan J."/>
            <person name="Larsson K.H."/>
            <person name="Matsuura K."/>
            <person name="Barry K."/>
            <person name="Labutti K."/>
            <person name="Kuo R."/>
            <person name="Ohm R.A."/>
            <person name="Bhattacharya S.S."/>
            <person name="Shirouzu T."/>
            <person name="Yoshinaga Y."/>
            <person name="Martin F.M."/>
            <person name="Grigoriev I.V."/>
            <person name="Hibbett D.S."/>
        </authorList>
    </citation>
    <scope>NUCLEOTIDE SEQUENCE [LARGE SCALE GENOMIC DNA]</scope>
    <source>
        <strain evidence="2 3">HHB12733</strain>
    </source>
</reference>
<keyword evidence="2" id="KW-0808">Transferase</keyword>
<keyword evidence="3" id="KW-1185">Reference proteome</keyword>
<evidence type="ECO:0000313" key="2">
    <source>
        <dbReference type="EMBL" id="KZT57508.1"/>
    </source>
</evidence>
<dbReference type="EMBL" id="KV423962">
    <property type="protein sequence ID" value="KZT57508.1"/>
    <property type="molecule type" value="Genomic_DNA"/>
</dbReference>
<accession>A0A165G267</accession>
<keyword evidence="2" id="KW-0418">Kinase</keyword>
<dbReference type="SMART" id="SM00220">
    <property type="entry name" value="S_TKc"/>
    <property type="match status" value="1"/>
</dbReference>
<dbReference type="Pfam" id="PF07714">
    <property type="entry name" value="PK_Tyr_Ser-Thr"/>
    <property type="match status" value="1"/>
</dbReference>
<evidence type="ECO:0000313" key="3">
    <source>
        <dbReference type="Proteomes" id="UP000076842"/>
    </source>
</evidence>
<dbReference type="InParanoid" id="A0A165G267"/>
<dbReference type="GO" id="GO:0005524">
    <property type="term" value="F:ATP binding"/>
    <property type="evidence" value="ECO:0007669"/>
    <property type="project" value="InterPro"/>
</dbReference>
<dbReference type="Proteomes" id="UP000076842">
    <property type="component" value="Unassembled WGS sequence"/>
</dbReference>
<dbReference type="Gene3D" id="1.10.510.10">
    <property type="entry name" value="Transferase(Phosphotransferase) domain 1"/>
    <property type="match status" value="1"/>
</dbReference>
<dbReference type="InterPro" id="IPR001245">
    <property type="entry name" value="Ser-Thr/Tyr_kinase_cat_dom"/>
</dbReference>
<dbReference type="PROSITE" id="PS50011">
    <property type="entry name" value="PROTEIN_KINASE_DOM"/>
    <property type="match status" value="1"/>
</dbReference>
<dbReference type="InterPro" id="IPR000719">
    <property type="entry name" value="Prot_kinase_dom"/>
</dbReference>
<dbReference type="SUPFAM" id="SSF56112">
    <property type="entry name" value="Protein kinase-like (PK-like)"/>
    <property type="match status" value="1"/>
</dbReference>
<dbReference type="InterPro" id="IPR008271">
    <property type="entry name" value="Ser/Thr_kinase_AS"/>
</dbReference>
<sequence>MEHQAPVIPEGHLPVTHVQTELHELAELRDAHLRFLDSTRGTAEFMTVHRIQYEVQRGERLGSQTTLFLEVQAASLEGRQTLASTYADTIIRAAKNHSERIQNTWTELDGILEARTTTQRLLQYQGAPGTVLLPHPLPGPLVELFAPDLTSSVQPDPPIVPLYRTAWADTYRGFLYQGNQTPLRVALKSSRFFGVTSSQQRHSIAREVLVSLRSQHPNILPFLGSVYLPVSNGVCLVSPWMDNGHVLDYVVRNNPSFSLVLGLLRGIAAGLDFLHTQRPAIVHGDIKGSNVLVDDDGRPRLADFGFARYVDLDILQSTPSAAQGTVPFKAPERLDPVKFGLSTMQTWIPAIDVFSFGMLSWELLAHRPPFYQYSSWLWVSLILGGVRPDIPEDWTSSPAMNSVVGCMTSCWQEDRALRPSMQDVRNNL</sequence>
<dbReference type="PANTHER" id="PTHR44329:SF261">
    <property type="entry name" value="ZINC FINGER CONTAINING PROTEIN KINASE-RELATED"/>
    <property type="match status" value="1"/>
</dbReference>
<gene>
    <name evidence="2" type="ORF">CALCODRAFT_275198</name>
</gene>
<dbReference type="GO" id="GO:0004674">
    <property type="term" value="F:protein serine/threonine kinase activity"/>
    <property type="evidence" value="ECO:0007669"/>
    <property type="project" value="TreeGrafter"/>
</dbReference>
<name>A0A165G267_9BASI</name>
<dbReference type="PROSITE" id="PS00108">
    <property type="entry name" value="PROTEIN_KINASE_ST"/>
    <property type="match status" value="1"/>
</dbReference>